<evidence type="ECO:0000256" key="1">
    <source>
        <dbReference type="ARBA" id="ARBA00022656"/>
    </source>
</evidence>
<dbReference type="InterPro" id="IPR001144">
    <property type="entry name" value="Enterotoxin_A"/>
</dbReference>
<keyword evidence="1" id="KW-0800">Toxin</keyword>
<feature type="compositionally biased region" description="Basic and acidic residues" evidence="5">
    <location>
        <begin position="224"/>
        <end position="237"/>
    </location>
</feature>
<reference evidence="6 7" key="1">
    <citation type="submission" date="2017-06" db="EMBL/GenBank/DDBJ databases">
        <title>Ant-infecting Ophiocordyceps genomes reveal a high diversity of potential behavioral manipulation genes and a possible major role for enterotoxins.</title>
        <authorList>
            <person name="De Bekker C."/>
            <person name="Evans H.C."/>
            <person name="Brachmann A."/>
            <person name="Hughes D.P."/>
        </authorList>
    </citation>
    <scope>NUCLEOTIDE SEQUENCE [LARGE SCALE GENOMIC DNA]</scope>
    <source>
        <strain evidence="6 7">1348a</strain>
    </source>
</reference>
<dbReference type="PRINTS" id="PR00771">
    <property type="entry name" value="ENTEROTOXINA"/>
</dbReference>
<proteinExistence type="predicted"/>
<feature type="region of interest" description="Disordered" evidence="5">
    <location>
        <begin position="224"/>
        <end position="276"/>
    </location>
</feature>
<dbReference type="OrthoDB" id="4927890at2759"/>
<evidence type="ECO:0000256" key="3">
    <source>
        <dbReference type="ARBA" id="ARBA00023026"/>
    </source>
</evidence>
<gene>
    <name evidence="6" type="ORF">CDD82_7865</name>
</gene>
<keyword evidence="2" id="KW-0732">Signal</keyword>
<evidence type="ECO:0000313" key="6">
    <source>
        <dbReference type="EMBL" id="PHH69270.1"/>
    </source>
</evidence>
<dbReference type="Gene3D" id="3.90.210.10">
    <property type="entry name" value="Heat-Labile Enterotoxin, subunit A"/>
    <property type="match status" value="1"/>
</dbReference>
<evidence type="ECO:0000256" key="2">
    <source>
        <dbReference type="ARBA" id="ARBA00022729"/>
    </source>
</evidence>
<dbReference type="GO" id="GO:0090729">
    <property type="term" value="F:toxin activity"/>
    <property type="evidence" value="ECO:0007669"/>
    <property type="project" value="UniProtKB-KW"/>
</dbReference>
<name>A0A2C5YP26_9HYPO</name>
<accession>A0A2C5YP26</accession>
<protein>
    <submittedName>
        <fullName evidence="6">Putative enterotoxin</fullName>
    </submittedName>
</protein>
<organism evidence="6 7">
    <name type="scientific">Ophiocordyceps australis</name>
    <dbReference type="NCBI Taxonomy" id="1399860"/>
    <lineage>
        <taxon>Eukaryota</taxon>
        <taxon>Fungi</taxon>
        <taxon>Dikarya</taxon>
        <taxon>Ascomycota</taxon>
        <taxon>Pezizomycotina</taxon>
        <taxon>Sordariomycetes</taxon>
        <taxon>Hypocreomycetidae</taxon>
        <taxon>Hypocreales</taxon>
        <taxon>Ophiocordycipitaceae</taxon>
        <taxon>Ophiocordyceps</taxon>
    </lineage>
</organism>
<dbReference type="AlphaFoldDB" id="A0A2C5YP26"/>
<dbReference type="Pfam" id="PF01375">
    <property type="entry name" value="Enterotoxin_a"/>
    <property type="match status" value="1"/>
</dbReference>
<evidence type="ECO:0000256" key="5">
    <source>
        <dbReference type="SAM" id="MobiDB-lite"/>
    </source>
</evidence>
<evidence type="ECO:0000256" key="4">
    <source>
        <dbReference type="ARBA" id="ARBA00023157"/>
    </source>
</evidence>
<dbReference type="Proteomes" id="UP000224854">
    <property type="component" value="Unassembled WGS sequence"/>
</dbReference>
<dbReference type="SUPFAM" id="SSF56399">
    <property type="entry name" value="ADP-ribosylation"/>
    <property type="match status" value="1"/>
</dbReference>
<comment type="caution">
    <text evidence="6">The sequence shown here is derived from an EMBL/GenBank/DDBJ whole genome shotgun (WGS) entry which is preliminary data.</text>
</comment>
<keyword evidence="4" id="KW-1015">Disulfide bond</keyword>
<sequence>MTLDEPEDPHIVYRADMLSPADLKLQGKFLPRGMDLSRPDQPPSDLSLYNHVVGSRTGTSRHDSGYVSTTKSLKFARQFLHTMLGSRGFIYKIHVSPSFIDVQSSLREFSRHPLEQEVAALGGIHYEQVLSWIEFEEGVEQPEVFNTDYETRFDEASWGGSQVQLAGFPKNHVAWSRQPWKDFTNCWPSFNKMKREMCEPQMPANEFGLEYVVDIFLRELETGKMDKPEMRGGERISTDNQQSKGRERTGTPRQNGRTKAKAKAKKRKSNKKKKVKKVKVAKIQIVIIKVSEGQAATHSKPGWFEEIVKGVTAAAAAIVPSTALTSKAVQVAESTKDEVKGFGIRELSKCAERLGIVPDKLAAVDVVEVNQLLEDIKDVVTQEFIDGLECAEEAIVVV</sequence>
<dbReference type="EMBL" id="NJEU01000967">
    <property type="protein sequence ID" value="PHH69270.1"/>
    <property type="molecule type" value="Genomic_DNA"/>
</dbReference>
<evidence type="ECO:0000313" key="7">
    <source>
        <dbReference type="Proteomes" id="UP000224854"/>
    </source>
</evidence>
<keyword evidence="3" id="KW-0843">Virulence</keyword>
<feature type="compositionally biased region" description="Basic residues" evidence="5">
    <location>
        <begin position="256"/>
        <end position="276"/>
    </location>
</feature>
<keyword evidence="7" id="KW-1185">Reference proteome</keyword>